<protein>
    <submittedName>
        <fullName evidence="1">Methionine tRS</fullName>
    </submittedName>
</protein>
<accession>A0AAW2ZI18</accession>
<dbReference type="EMBL" id="JAOPGA020001455">
    <property type="protein sequence ID" value="KAL0488633.1"/>
    <property type="molecule type" value="Genomic_DNA"/>
</dbReference>
<comment type="caution">
    <text evidence="1">The sequence shown here is derived from an EMBL/GenBank/DDBJ whole genome shotgun (WGS) entry which is preliminary data.</text>
</comment>
<dbReference type="Proteomes" id="UP001431209">
    <property type="component" value="Unassembled WGS sequence"/>
</dbReference>
<name>A0AAW2ZI18_9EUKA</name>
<dbReference type="AlphaFoldDB" id="A0AAW2ZI18"/>
<keyword evidence="2" id="KW-1185">Reference proteome</keyword>
<proteinExistence type="predicted"/>
<reference evidence="1 2" key="1">
    <citation type="submission" date="2024-03" db="EMBL/GenBank/DDBJ databases">
        <title>The Acrasis kona genome and developmental transcriptomes reveal deep origins of eukaryotic multicellular pathways.</title>
        <authorList>
            <person name="Sheikh S."/>
            <person name="Fu C.-J."/>
            <person name="Brown M.W."/>
            <person name="Baldauf S.L."/>
        </authorList>
    </citation>
    <scope>NUCLEOTIDE SEQUENCE [LARGE SCALE GENOMIC DNA]</scope>
    <source>
        <strain evidence="1 2">ATCC MYA-3509</strain>
    </source>
</reference>
<evidence type="ECO:0000313" key="1">
    <source>
        <dbReference type="EMBL" id="KAL0488633.1"/>
    </source>
</evidence>
<gene>
    <name evidence="1" type="ORF">AKO1_015666</name>
</gene>
<organism evidence="1 2">
    <name type="scientific">Acrasis kona</name>
    <dbReference type="NCBI Taxonomy" id="1008807"/>
    <lineage>
        <taxon>Eukaryota</taxon>
        <taxon>Discoba</taxon>
        <taxon>Heterolobosea</taxon>
        <taxon>Tetramitia</taxon>
        <taxon>Eutetramitia</taxon>
        <taxon>Acrasidae</taxon>
        <taxon>Acrasis</taxon>
    </lineage>
</organism>
<evidence type="ECO:0000313" key="2">
    <source>
        <dbReference type="Proteomes" id="UP001431209"/>
    </source>
</evidence>
<sequence>MIKVNSRASLSISTCNNQLQISFIMGKQGISKEDHRRYIKYGQPTLILNRNHLISITATRNGMDLGAGSEFIIESKLTEEMKSGEGEMVKFNSPVYIRDKLTSLYLTCGEKPEKEGYYSASLSLHKHEWYIIAQETGALEAGTPIIIRDDKVALSAKHLLDGIYRADRFDICFVNHDPKDDLYVLKKTFEEAKMTWRCKRYQDMNGGGRYCVVM</sequence>